<dbReference type="InterPro" id="IPR025705">
    <property type="entry name" value="Beta_hexosaminidase_sua/sub"/>
</dbReference>
<dbReference type="AlphaFoldDB" id="A0A516S9Y8"/>
<dbReference type="InterPro" id="IPR029018">
    <property type="entry name" value="Hex-like_dom2"/>
</dbReference>
<name>A0A516S9Y8_9NEIS</name>
<dbReference type="Proteomes" id="UP000317550">
    <property type="component" value="Chromosome"/>
</dbReference>
<dbReference type="Pfam" id="PF02838">
    <property type="entry name" value="Glyco_hydro_20b"/>
    <property type="match status" value="1"/>
</dbReference>
<dbReference type="Pfam" id="PF00728">
    <property type="entry name" value="Glyco_hydro_20"/>
    <property type="match status" value="1"/>
</dbReference>
<dbReference type="Gene3D" id="3.20.20.80">
    <property type="entry name" value="Glycosidases"/>
    <property type="match status" value="1"/>
</dbReference>
<feature type="domain" description="Glycoside hydrolase family 20 catalytic" evidence="10">
    <location>
        <begin position="177"/>
        <end position="533"/>
    </location>
</feature>
<dbReference type="GO" id="GO:0005975">
    <property type="term" value="P:carbohydrate metabolic process"/>
    <property type="evidence" value="ECO:0007669"/>
    <property type="project" value="InterPro"/>
</dbReference>
<gene>
    <name evidence="12" type="ORF">FNU76_00650</name>
</gene>
<dbReference type="Gene3D" id="3.30.379.10">
    <property type="entry name" value="Chitobiase/beta-hexosaminidase domain 2-like"/>
    <property type="match status" value="1"/>
</dbReference>
<evidence type="ECO:0000256" key="2">
    <source>
        <dbReference type="ARBA" id="ARBA00006285"/>
    </source>
</evidence>
<dbReference type="InterPro" id="IPR015883">
    <property type="entry name" value="Glyco_hydro_20_cat"/>
</dbReference>
<evidence type="ECO:0000256" key="7">
    <source>
        <dbReference type="ARBA" id="ARBA00033000"/>
    </source>
</evidence>
<evidence type="ECO:0000256" key="3">
    <source>
        <dbReference type="ARBA" id="ARBA00012663"/>
    </source>
</evidence>
<evidence type="ECO:0000259" key="10">
    <source>
        <dbReference type="Pfam" id="PF00728"/>
    </source>
</evidence>
<dbReference type="PRINTS" id="PR00738">
    <property type="entry name" value="GLHYDRLASE20"/>
</dbReference>
<reference evidence="13" key="1">
    <citation type="submission" date="2019-07" db="EMBL/GenBank/DDBJ databases">
        <title>Chitinimonas sp. nov., isolated from Ny-Alesund, arctica soil.</title>
        <authorList>
            <person name="Xu Q."/>
            <person name="Peng F."/>
        </authorList>
    </citation>
    <scope>NUCLEOTIDE SEQUENCE [LARGE SCALE GENOMIC DNA]</scope>
    <source>
        <strain evidence="13">R3-44</strain>
    </source>
</reference>
<dbReference type="KEGG" id="cari:FNU76_00650"/>
<accession>A0A516S9Y8</accession>
<dbReference type="PANTHER" id="PTHR22600">
    <property type="entry name" value="BETA-HEXOSAMINIDASE"/>
    <property type="match status" value="1"/>
</dbReference>
<evidence type="ECO:0000256" key="6">
    <source>
        <dbReference type="ARBA" id="ARBA00030512"/>
    </source>
</evidence>
<evidence type="ECO:0000256" key="9">
    <source>
        <dbReference type="SAM" id="SignalP"/>
    </source>
</evidence>
<dbReference type="EC" id="3.2.1.52" evidence="3"/>
<dbReference type="PANTHER" id="PTHR22600:SF57">
    <property type="entry name" value="BETA-N-ACETYLHEXOSAMINIDASE"/>
    <property type="match status" value="1"/>
</dbReference>
<dbReference type="GO" id="GO:0016020">
    <property type="term" value="C:membrane"/>
    <property type="evidence" value="ECO:0007669"/>
    <property type="project" value="TreeGrafter"/>
</dbReference>
<evidence type="ECO:0000256" key="4">
    <source>
        <dbReference type="ARBA" id="ARBA00022801"/>
    </source>
</evidence>
<sequence length="730" mass="80679">MRCFVQPGWVAYISASLLFLSQASFASNLVDTDKLSPQTRAIPFMRKAVEIGSASNSFELKPSTTVVYLDPAEQAIAQVLVEDIRSKTGLTLATAQRADCPSDAICLIVQSRTGPPPTGINVDGYLLNIDNGVKIQAPHANGAFNATRTLLQLLQDQNGHFKAPSMQIRDWPTVRERILTLDVARQFYPLEDLKNLIRQMAYYKMNYFHIHFTDAQAFRLNSPRYPGLAPSVESYSRDDIKELEAFARKYHVSIIPEIDLPGHATALGNYYARSYGAQGKTINFTCPSMASYTIGGVIYPRWTIDVTKPEAVAFVKQVVGEFAPWFEGKYFHIGGDEYPNQQLMSQCGQLVNACLDPQGRIRPACQGRPDQPAMVPGGLFVDFMNDMNRFVRGLGKTTRIWTGWDAVSLNAKYSMSPRDPDRDIVIDSWLLNDPQLLVNKGFHVANHAYTMTYLTPGFAQEEWDFPPPENYLLNSWQPNVFSRTDNHKLDPDEEKFLGASFNIWNDGMTDKPTDYVLTLAARPLALIANAAWTGGKTQSMGLDQFVAIMEKTGPAPASITQRPPQVTTWQAPVGFNGYAPLGQSVSDIPVPWSATFCIKRNQGANDATQFLLNSSLTSLNIFRDGERQVFGMTTGTANGSTPDTPVGRFSFPYDVADGWQAVTLIGTPSGTSLWDSHGKIQASNLNVMSLPVAQIGKPTHPLQHGIRYLRWVNRALSPAGIAEASLPCGQ</sequence>
<keyword evidence="9" id="KW-0732">Signal</keyword>
<dbReference type="EMBL" id="CP041730">
    <property type="protein sequence ID" value="QDQ24973.1"/>
    <property type="molecule type" value="Genomic_DNA"/>
</dbReference>
<feature type="chain" id="PRO_5022217586" description="beta-N-acetylhexosaminidase" evidence="9">
    <location>
        <begin position="27"/>
        <end position="730"/>
    </location>
</feature>
<comment type="similarity">
    <text evidence="2">Belongs to the glycosyl hydrolase 20 family.</text>
</comment>
<evidence type="ECO:0000256" key="8">
    <source>
        <dbReference type="PIRSR" id="PIRSR625705-1"/>
    </source>
</evidence>
<feature type="active site" description="Proton donor" evidence="8">
    <location>
        <position position="337"/>
    </location>
</feature>
<comment type="catalytic activity">
    <reaction evidence="1">
        <text>Hydrolysis of terminal non-reducing N-acetyl-D-hexosamine residues in N-acetyl-beta-D-hexosaminides.</text>
        <dbReference type="EC" id="3.2.1.52"/>
    </reaction>
</comment>
<keyword evidence="4 12" id="KW-0378">Hydrolase</keyword>
<evidence type="ECO:0000259" key="11">
    <source>
        <dbReference type="Pfam" id="PF02838"/>
    </source>
</evidence>
<organism evidence="12 13">
    <name type="scientific">Chitinimonas arctica</name>
    <dbReference type="NCBI Taxonomy" id="2594795"/>
    <lineage>
        <taxon>Bacteria</taxon>
        <taxon>Pseudomonadati</taxon>
        <taxon>Pseudomonadota</taxon>
        <taxon>Betaproteobacteria</taxon>
        <taxon>Neisseriales</taxon>
        <taxon>Chitinibacteraceae</taxon>
        <taxon>Chitinimonas</taxon>
    </lineage>
</organism>
<feature type="domain" description="Beta-hexosaminidase bacterial type N-terminal" evidence="11">
    <location>
        <begin position="50"/>
        <end position="171"/>
    </location>
</feature>
<keyword evidence="13" id="KW-1185">Reference proteome</keyword>
<dbReference type="OrthoDB" id="5480482at2"/>
<dbReference type="InterPro" id="IPR017853">
    <property type="entry name" value="GH"/>
</dbReference>
<evidence type="ECO:0000313" key="12">
    <source>
        <dbReference type="EMBL" id="QDQ24973.1"/>
    </source>
</evidence>
<proteinExistence type="inferred from homology"/>
<dbReference type="SUPFAM" id="SSF51445">
    <property type="entry name" value="(Trans)glycosidases"/>
    <property type="match status" value="1"/>
</dbReference>
<keyword evidence="5" id="KW-0326">Glycosidase</keyword>
<evidence type="ECO:0000256" key="1">
    <source>
        <dbReference type="ARBA" id="ARBA00001231"/>
    </source>
</evidence>
<evidence type="ECO:0000313" key="13">
    <source>
        <dbReference type="Proteomes" id="UP000317550"/>
    </source>
</evidence>
<feature type="signal peptide" evidence="9">
    <location>
        <begin position="1"/>
        <end position="26"/>
    </location>
</feature>
<dbReference type="SUPFAM" id="SSF55545">
    <property type="entry name" value="beta-N-acetylhexosaminidase-like domain"/>
    <property type="match status" value="1"/>
</dbReference>
<protein>
    <recommendedName>
        <fullName evidence="3">beta-N-acetylhexosaminidase</fullName>
        <ecNumber evidence="3">3.2.1.52</ecNumber>
    </recommendedName>
    <alternativeName>
        <fullName evidence="6">Beta-N-acetylhexosaminidase</fullName>
    </alternativeName>
    <alternativeName>
        <fullName evidence="7">N-acetyl-beta-glucosaminidase</fullName>
    </alternativeName>
</protein>
<evidence type="ECO:0000256" key="5">
    <source>
        <dbReference type="ARBA" id="ARBA00023295"/>
    </source>
</evidence>
<dbReference type="InterPro" id="IPR015882">
    <property type="entry name" value="HEX_bac_N"/>
</dbReference>
<dbReference type="GO" id="GO:0004563">
    <property type="term" value="F:beta-N-acetylhexosaminidase activity"/>
    <property type="evidence" value="ECO:0007669"/>
    <property type="project" value="UniProtKB-EC"/>
</dbReference>
<dbReference type="GO" id="GO:0030203">
    <property type="term" value="P:glycosaminoglycan metabolic process"/>
    <property type="evidence" value="ECO:0007669"/>
    <property type="project" value="TreeGrafter"/>
</dbReference>